<dbReference type="SUPFAM" id="SSF49899">
    <property type="entry name" value="Concanavalin A-like lectins/glucanases"/>
    <property type="match status" value="1"/>
</dbReference>
<name>A0A543J719_9PSEU</name>
<dbReference type="OrthoDB" id="4981820at2"/>
<keyword evidence="4" id="KW-0732">Signal</keyword>
<comment type="caution">
    <text evidence="7">The sequence shown here is derived from an EMBL/GenBank/DDBJ whole genome shotgun (WGS) entry which is preliminary data.</text>
</comment>
<accession>A0A543J719</accession>
<dbReference type="Pfam" id="PF20148">
    <property type="entry name" value="DUF6531"/>
    <property type="match status" value="1"/>
</dbReference>
<organism evidence="7 8">
    <name type="scientific">Saccharothrix saharensis</name>
    <dbReference type="NCBI Taxonomy" id="571190"/>
    <lineage>
        <taxon>Bacteria</taxon>
        <taxon>Bacillati</taxon>
        <taxon>Actinomycetota</taxon>
        <taxon>Actinomycetes</taxon>
        <taxon>Pseudonocardiales</taxon>
        <taxon>Pseudonocardiaceae</taxon>
        <taxon>Saccharothrix</taxon>
    </lineage>
</organism>
<dbReference type="Pfam" id="PF25023">
    <property type="entry name" value="TEN_YD-shell"/>
    <property type="match status" value="1"/>
</dbReference>
<evidence type="ECO:0000313" key="7">
    <source>
        <dbReference type="EMBL" id="TQM78625.1"/>
    </source>
</evidence>
<dbReference type="InterPro" id="IPR031325">
    <property type="entry name" value="RHS_repeat"/>
</dbReference>
<feature type="coiled-coil region" evidence="2">
    <location>
        <begin position="2749"/>
        <end position="2783"/>
    </location>
</feature>
<dbReference type="PANTHER" id="PTHR32305">
    <property type="match status" value="1"/>
</dbReference>
<keyword evidence="8" id="KW-1185">Reference proteome</keyword>
<gene>
    <name evidence="7" type="ORF">FHX81_0899</name>
</gene>
<evidence type="ECO:0000256" key="4">
    <source>
        <dbReference type="SAM" id="SignalP"/>
    </source>
</evidence>
<dbReference type="InterPro" id="IPR013320">
    <property type="entry name" value="ConA-like_dom_sf"/>
</dbReference>
<dbReference type="NCBIfam" id="TIGR01643">
    <property type="entry name" value="YD_repeat_2x"/>
    <property type="match status" value="11"/>
</dbReference>
<dbReference type="Gene3D" id="2.60.120.200">
    <property type="match status" value="1"/>
</dbReference>
<dbReference type="InterPro" id="IPR006530">
    <property type="entry name" value="YD"/>
</dbReference>
<feature type="region of interest" description="Disordered" evidence="3">
    <location>
        <begin position="1264"/>
        <end position="1287"/>
    </location>
</feature>
<evidence type="ECO:0000313" key="8">
    <source>
        <dbReference type="Proteomes" id="UP000316628"/>
    </source>
</evidence>
<feature type="signal peptide" evidence="4">
    <location>
        <begin position="1"/>
        <end position="27"/>
    </location>
</feature>
<feature type="compositionally biased region" description="Polar residues" evidence="3">
    <location>
        <begin position="1395"/>
        <end position="1418"/>
    </location>
</feature>
<keyword evidence="2" id="KW-0175">Coiled coil</keyword>
<dbReference type="EMBL" id="VFPP01000001">
    <property type="protein sequence ID" value="TQM78625.1"/>
    <property type="molecule type" value="Genomic_DNA"/>
</dbReference>
<evidence type="ECO:0000256" key="2">
    <source>
        <dbReference type="SAM" id="Coils"/>
    </source>
</evidence>
<dbReference type="Gene3D" id="2.180.10.10">
    <property type="entry name" value="RHS repeat-associated core"/>
    <property type="match status" value="4"/>
</dbReference>
<dbReference type="InterPro" id="IPR056823">
    <property type="entry name" value="TEN-like_YD-shell"/>
</dbReference>
<feature type="domain" description="DUF6531" evidence="5">
    <location>
        <begin position="741"/>
        <end position="811"/>
    </location>
</feature>
<feature type="compositionally biased region" description="Basic and acidic residues" evidence="3">
    <location>
        <begin position="1375"/>
        <end position="1390"/>
    </location>
</feature>
<protein>
    <submittedName>
        <fullName evidence="7">RHS repeat-associated protein</fullName>
    </submittedName>
</protein>
<feature type="region of interest" description="Disordered" evidence="3">
    <location>
        <begin position="38"/>
        <end position="127"/>
    </location>
</feature>
<feature type="region of interest" description="Disordered" evidence="3">
    <location>
        <begin position="1796"/>
        <end position="1817"/>
    </location>
</feature>
<evidence type="ECO:0000259" key="6">
    <source>
        <dbReference type="Pfam" id="PF25023"/>
    </source>
</evidence>
<feature type="chain" id="PRO_5038553894" evidence="4">
    <location>
        <begin position="28"/>
        <end position="3034"/>
    </location>
</feature>
<feature type="domain" description="Teneurin-like YD-shell" evidence="6">
    <location>
        <begin position="2377"/>
        <end position="2475"/>
    </location>
</feature>
<dbReference type="RefSeq" id="WP_141975334.1">
    <property type="nucleotide sequence ID" value="NZ_VFPP01000001.1"/>
</dbReference>
<feature type="region of interest" description="Disordered" evidence="3">
    <location>
        <begin position="708"/>
        <end position="741"/>
    </location>
</feature>
<dbReference type="InterPro" id="IPR001791">
    <property type="entry name" value="Laminin_G"/>
</dbReference>
<dbReference type="InterPro" id="IPR050708">
    <property type="entry name" value="T6SS_VgrG/RHS"/>
</dbReference>
<dbReference type="Pfam" id="PF13385">
    <property type="entry name" value="Laminin_G_3"/>
    <property type="match status" value="1"/>
</dbReference>
<dbReference type="InterPro" id="IPR022385">
    <property type="entry name" value="Rhs_assc_core"/>
</dbReference>
<feature type="region of interest" description="Disordered" evidence="3">
    <location>
        <begin position="2271"/>
        <end position="2290"/>
    </location>
</feature>
<feature type="region of interest" description="Disordered" evidence="3">
    <location>
        <begin position="1364"/>
        <end position="1418"/>
    </location>
</feature>
<dbReference type="PANTHER" id="PTHR32305:SF15">
    <property type="entry name" value="PROTEIN RHSA-RELATED"/>
    <property type="match status" value="1"/>
</dbReference>
<dbReference type="Pfam" id="PF05593">
    <property type="entry name" value="RHS_repeat"/>
    <property type="match status" value="10"/>
</dbReference>
<dbReference type="Proteomes" id="UP000316628">
    <property type="component" value="Unassembled WGS sequence"/>
</dbReference>
<feature type="compositionally biased region" description="Basic and acidic residues" evidence="3">
    <location>
        <begin position="97"/>
        <end position="116"/>
    </location>
</feature>
<dbReference type="CDD" id="cd00110">
    <property type="entry name" value="LamG"/>
    <property type="match status" value="1"/>
</dbReference>
<keyword evidence="1" id="KW-0677">Repeat</keyword>
<dbReference type="NCBIfam" id="TIGR03696">
    <property type="entry name" value="Rhs_assc_core"/>
    <property type="match status" value="1"/>
</dbReference>
<reference evidence="7 8" key="1">
    <citation type="submission" date="2019-06" db="EMBL/GenBank/DDBJ databases">
        <title>Sequencing the genomes of 1000 actinobacteria strains.</title>
        <authorList>
            <person name="Klenk H.-P."/>
        </authorList>
    </citation>
    <scope>NUCLEOTIDE SEQUENCE [LARGE SCALE GENOMIC DNA]</scope>
    <source>
        <strain evidence="7 8">DSM 45456</strain>
    </source>
</reference>
<evidence type="ECO:0000256" key="3">
    <source>
        <dbReference type="SAM" id="MobiDB-lite"/>
    </source>
</evidence>
<proteinExistence type="predicted"/>
<sequence length="3034" mass="321977">MRRNRVRASVFALVALLLAGSAAGDVAAPPGQVFPTRATAAPEQRWGSAAGQPHLEPGVVNRTLPPSHRSLHPRVQAPPPPVNTASVSVGPTAARTGFDRATSREREDARGPHERVYANADGTETTEFSAAPVNYRTRDGAFEPIDTTLTRTDDGWRNTTNAVGLALAAHADGEHRVELDDRHAFGYRLADASAHPGRAEGDRVRYPDARPGVDLLLQARPGGLKETLVLKDAGATRTFAFPLTLTNLRAELDGQTLVLVDGDTVHAVVPPGDMVDAAGAVSRKVTYALVDGVLQVEPDRAWLDDPARVYPVEVDPTVSLPVDQGAADAAMSVRGSTSVAGGSELRVGQVAGVSAASYVRFGSLVDRLRHHVVFGAQLQVVGFDATSCRARPVTVHPVSQAWTATGSYSYPGPAVGASLASRSFAHGFVATGEASSRCPTAAEVFDLGGAGAKLVQGWVDGTAANNGLSLRADVSDPLSGKRLTGTGTANPPRLFVTHSPYNAEYAIPDPVPNPPVLQNQDGKVKVTVTNKGAEAWSTADYYLAYRAYNAKTGAAVGQQRAASLPGAVARGAKVTVDATVKALPPGSYFLDFTMVRTGGVVFTDHQVPPARLALDVIDLAPVVQELHPPNGYRTPTLTPLLWGRALDIDAPPGASMSFNFEVCRADDPNLCFTSGFQPSPQWTVPDGKLFWGRSYLWRVVVRDAGNEVASPQSGLDADVPQPELASRSAAASDEREFEPRTGGVSNVAVDATVATVGPELSVVRTYNSLDPRRDGVFGAGWTSRYDMRLTPDDDGTGNVVVTFADGQAVRFGRNPDGSYAPPSGRVAALTQESGGWKLADRSGTVHLFTAGGLLSRTTDSAGRSVVLTYNAADGKLAKAQVSNSQSNTAGRSLRFTWTGGHITAVTTDANTTWTYAYTGDTLTQACAPGGLCTKYAYSTGSHYRSAVLDSLPESYWRLGEAQGTAAGSEVSANLGEDAGTYVNATLGTAGAVAGATGTAASFNGTTTRLDLPKGLLKKSRDGAVELWFKANTTGTGGPLLGYQDKAFGTAPGRGVPVLYVGTDGRLRGQFGATAIAPLTSPNAVNDGRWHHVVLSLMGTTQTLYLDGAPVARGTGVALDHAQLTFNQVGAASVSTPGSWPAWGTAAQRSFSGSLDEVAVYSHPLGPSAVATHHRQGTTAADQLATVTRPSGNVSSRATYDADLDRVTTYTDRDGGLWKIGPTTVYGGDADLRRGVQVLDPGNRPVLYEFDGVTGKLLRTGTPLGLGLRDEDQPAPQPEPVEQCSAPDPNDPKFCTVIPGDAGGPVFVRHPVNGMAIRSYQYDASGNLTTVTNENGDAVTMTYDERGNATSTRTCRRAGECHTSYTTYPAGGAADPRADQPAETRDARSAHATDPTFRTSYTYTATGELATQTEPDGSTVRHTYTNGAEAAVGGGIVPAGLPLTTADARGKTTRYAYYANGDLARLTTPSGLVTNYSYDVLGRLTTETEVSDSFPAGVTTTYGYDSLSRQTRVTEPATTDAVNGTKHQRQVSITYDADGNQTKVEETDQLGGGPARATSTAYDEFGRPVRVTDAEGGETTQDYDRFGNVVSSTDAGGNRYDFGYTARNAIAEVRLRDYRADGEGGLTGDYLVLRSFSYDFAGRKASETDAMGRRVEFTYFGDDRPHRVVLKNFHNPDGSTRDYVLQENTYDAAGNVTRTVSGDGTSTTTAAYDRSGNRTTVVHDPEGLALSTTTAFDAGGNVTRVSRSGKASNVPWPVSTAPEVVDYVYDDAGNAVRETVTAGATTMVTTAAYDQRGHKVAETSPRGNETGADPAAFTTNTTYDELGREVVETAPPVRAESSGGTPGTVRPTTRTGYDAFGQQTASADEVGQVRRFTHDRLGRQVTASEPGYRAPGSTDTATPTTRTRYDALGNVLEVTDPRGNTVRNTYDQLNRLVAVDRPMTTDGDRAVWRFAYTRTGQELTGTDPLGGVTRATYDDLDRRVTSTHVERRPVADNLVSRFTYDDAGNVVREQSPTGAVTLSAYDAVGRVIRTTDPAGVVTHQGYDASGRLVRQSDATGRTAQSTYDTAGRLVAQADLRPDGSTIRSQRHTYDVEGNRTSSTDAMGVTATFEYDADDRLVRQVEPVSATESITTSFGYDAAGRRTRYTDGRGNPTYFTFNALGLVESLIEPPTPAHPDLADRSWTAAYDLGGNLVRMAAPGNVVTEVAYDAAERPTTRSGRGASVPTPTRTRAYDALDRPVLAGGPDGDNAFAYDDRGNLLSSRGPSGNADFTYDADGRPTSRTDAAGTSTFGYTGGRLSTVTDGLTGTTQRYAYDAAGRLSTVDYGAGRVRTYGFDELGRVASDVLRNAEAKTVAAVTYRYDHNDRLTGKTTSAGEQTYRYDLAGRLTAWTSPAGTVDYAWDASGNRVGAGGRTATFDARNRLVHDGDRAYTHTPRGTLASRGDVTYEFDAFDQLVRAGDRTYAYDALDRLVQRGSGRFTYAGLSDEPVSDGVEKYARGPSDDLLAVGDRIAIGDEHGDVVGAFLAADLALPRLTDTTTYDPFGKVVAATGDTGNLGFQGDWTDPDTGDVDMGARWYSPDTGTFLSRDSLDYDEGDSVLANRYTYGAADPLGNEDPDGHWPKFSCGICKKVGDFVSSTVERATTVFRSAGSGLRRLEDFGKRMFKSAVKRVTGLVDKGKRLVNRVKAWGKRKFEGARKWVSRKWKSARSWAGRQWKRVKSGIDKVRRGFTRLVKRAEERGRRIIRDAKEKAERAREWAEETARRLEKKRKAAREKVSRIARDIIEHSAKTLPVKLVAAALKPVMSVVKPLVSAASHVPAAVVGVFRGDPSGVARVAKDLVTAATNAVVAPGASIVETTRVIAELPVFQSLPCEGAFNCAWRAGLGSGPLGLVGGDTAPDYVTLDGSLATRAFGPIGFSRSISITVTSHGQVSWGMGAGISTPGAGVGLRGGWLRQADPTKEDINSFTVGPAAGWNGTVQRWWITPAAGTSHTLPDGRTAVEAGVSIAPPSKDGVDVGFGVSESKCLIGCPESS</sequence>
<evidence type="ECO:0000256" key="1">
    <source>
        <dbReference type="ARBA" id="ARBA00022737"/>
    </source>
</evidence>
<evidence type="ECO:0000259" key="5">
    <source>
        <dbReference type="Pfam" id="PF20148"/>
    </source>
</evidence>
<dbReference type="InterPro" id="IPR045351">
    <property type="entry name" value="DUF6531"/>
</dbReference>